<gene>
    <name evidence="1" type="ORF">B1C78_15695</name>
</gene>
<dbReference type="GO" id="GO:0003729">
    <property type="term" value="F:mRNA binding"/>
    <property type="evidence" value="ECO:0007669"/>
    <property type="project" value="InterPro"/>
</dbReference>
<dbReference type="Pfam" id="PF07927">
    <property type="entry name" value="HicA_toxin"/>
    <property type="match status" value="1"/>
</dbReference>
<comment type="caution">
    <text evidence="1">The sequence shown here is derived from an EMBL/GenBank/DDBJ whole genome shotgun (WGS) entry which is preliminary data.</text>
</comment>
<accession>A0A1V3NAD2</accession>
<organism evidence="1 2">
    <name type="scientific">Thioalkalivibrio denitrificans</name>
    <dbReference type="NCBI Taxonomy" id="108003"/>
    <lineage>
        <taxon>Bacteria</taxon>
        <taxon>Pseudomonadati</taxon>
        <taxon>Pseudomonadota</taxon>
        <taxon>Gammaproteobacteria</taxon>
        <taxon>Chromatiales</taxon>
        <taxon>Ectothiorhodospiraceae</taxon>
        <taxon>Thioalkalivibrio</taxon>
    </lineage>
</organism>
<dbReference type="AlphaFoldDB" id="A0A1V3NAD2"/>
<evidence type="ECO:0000313" key="2">
    <source>
        <dbReference type="Proteomes" id="UP000189462"/>
    </source>
</evidence>
<dbReference type="STRING" id="108003.B1C78_15695"/>
<dbReference type="Proteomes" id="UP000189462">
    <property type="component" value="Unassembled WGS sequence"/>
</dbReference>
<name>A0A1V3NAD2_9GAMM</name>
<sequence>MGKYSKLREKILAGSADSNIEFAELCKLLDRLEFVERVRGDHHIFTRNGVAEIINLQPKGKKAKPYQVRQVRGILVRYQLGESDVD</sequence>
<dbReference type="InterPro" id="IPR012933">
    <property type="entry name" value="HicA_mRNA_interferase"/>
</dbReference>
<reference evidence="1 2" key="1">
    <citation type="submission" date="2017-02" db="EMBL/GenBank/DDBJ databases">
        <title>Genomic diversity within the haloalkaliphilic genus Thioalkalivibrio.</title>
        <authorList>
            <person name="Ahn A.-C."/>
            <person name="Meier-Kolthoff J."/>
            <person name="Overmars L."/>
            <person name="Richter M."/>
            <person name="Woyke T."/>
            <person name="Sorokin D.Y."/>
            <person name="Muyzer G."/>
        </authorList>
    </citation>
    <scope>NUCLEOTIDE SEQUENCE [LARGE SCALE GENOMIC DNA]</scope>
    <source>
        <strain evidence="1 2">ALJD</strain>
    </source>
</reference>
<proteinExistence type="predicted"/>
<protein>
    <submittedName>
        <fullName evidence="1">Toxin HicA</fullName>
    </submittedName>
</protein>
<dbReference type="SUPFAM" id="SSF54786">
    <property type="entry name" value="YcfA/nrd intein domain"/>
    <property type="match status" value="1"/>
</dbReference>
<keyword evidence="2" id="KW-1185">Reference proteome</keyword>
<dbReference type="OrthoDB" id="308644at2"/>
<dbReference type="EMBL" id="MVBK01000114">
    <property type="protein sequence ID" value="OOG21995.1"/>
    <property type="molecule type" value="Genomic_DNA"/>
</dbReference>
<evidence type="ECO:0000313" key="1">
    <source>
        <dbReference type="EMBL" id="OOG21995.1"/>
    </source>
</evidence>